<keyword evidence="2" id="KW-1185">Reference proteome</keyword>
<dbReference type="RefSeq" id="XP_025509787.1">
    <property type="nucleotide sequence ID" value="XM_025654632.1"/>
</dbReference>
<dbReference type="GeneID" id="37158034"/>
<evidence type="ECO:0000313" key="2">
    <source>
        <dbReference type="Proteomes" id="UP000249526"/>
    </source>
</evidence>
<reference evidence="1 2" key="1">
    <citation type="submission" date="2018-02" db="EMBL/GenBank/DDBJ databases">
        <title>The genomes of Aspergillus section Nigri reveals drivers in fungal speciation.</title>
        <authorList>
            <consortium name="DOE Joint Genome Institute"/>
            <person name="Vesth T.C."/>
            <person name="Nybo J."/>
            <person name="Theobald S."/>
            <person name="Brandl J."/>
            <person name="Frisvad J.C."/>
            <person name="Nielsen K.F."/>
            <person name="Lyhne E.K."/>
            <person name="Kogle M.E."/>
            <person name="Kuo A."/>
            <person name="Riley R."/>
            <person name="Clum A."/>
            <person name="Nolan M."/>
            <person name="Lipzen A."/>
            <person name="Salamov A."/>
            <person name="Henrissat B."/>
            <person name="Wiebenga A."/>
            <person name="De vries R.P."/>
            <person name="Grigoriev I.V."/>
            <person name="Mortensen U.H."/>
            <person name="Andersen M.R."/>
            <person name="Baker S.E."/>
        </authorList>
    </citation>
    <scope>NUCLEOTIDE SEQUENCE [LARGE SCALE GENOMIC DNA]</scope>
    <source>
        <strain evidence="1 2">CBS 112811</strain>
    </source>
</reference>
<dbReference type="EMBL" id="KZ825091">
    <property type="protein sequence ID" value="RAH51865.1"/>
    <property type="molecule type" value="Genomic_DNA"/>
</dbReference>
<protein>
    <submittedName>
        <fullName evidence="1">Uncharacterized protein</fullName>
    </submittedName>
</protein>
<dbReference type="AlphaFoldDB" id="A0A8G1QUT5"/>
<dbReference type="Proteomes" id="UP000249526">
    <property type="component" value="Unassembled WGS sequence"/>
</dbReference>
<accession>A0A8G1QUT5</accession>
<proteinExistence type="predicted"/>
<evidence type="ECO:0000313" key="1">
    <source>
        <dbReference type="EMBL" id="RAH51865.1"/>
    </source>
</evidence>
<organism evidence="1 2">
    <name type="scientific">Aspergillus piperis CBS 112811</name>
    <dbReference type="NCBI Taxonomy" id="1448313"/>
    <lineage>
        <taxon>Eukaryota</taxon>
        <taxon>Fungi</taxon>
        <taxon>Dikarya</taxon>
        <taxon>Ascomycota</taxon>
        <taxon>Pezizomycotina</taxon>
        <taxon>Eurotiomycetes</taxon>
        <taxon>Eurotiomycetidae</taxon>
        <taxon>Eurotiales</taxon>
        <taxon>Aspergillaceae</taxon>
        <taxon>Aspergillus</taxon>
        <taxon>Aspergillus subgen. Circumdati</taxon>
    </lineage>
</organism>
<name>A0A8G1QUT5_9EURO</name>
<sequence>MEIGLFGPSLYCVERGEEIQKQLVSSVLAIPGLRESWVPTVGPQLFHPENPVGSYDKHMKSYPKEEGLAWTRTLKDFSNIPRPVKAPPRAGLIPRGRLHLRSMAEGYDVPDTPFWHAVAEVTYGYSWCLIDNNVFCKDCLLGTGTCAILASFPDYYHFCQDMYPVLEMSAQRLVEYIAHVDRCHPDGGEHHKVMDAWLTTAQSTYLDVLHPKAERMKGPEDELQSIRYRLINSSARALTLQARLEQGSLIGDDIIIDAVAIAKIFMHDACDYRHDNAANEFYNIITVVTSHRGVPANNMFRRFCIDVWAWAVDNGADWAIYIAGRVLAWQVYMERYRTPILFDNLVPRDANTQPTDDPYGDPILNSMNPLPPSSDPHDFDLRNRCRNKDRYDELLRNCLAHFETCPGCHEYDKKTSWADRVPLLGKAYETKYTDCSCLNIISTYMVLACMEPVWWVMDHAAEYTGPTEKWSPLLC</sequence>
<gene>
    <name evidence="1" type="ORF">BO85DRAFT_214327</name>
</gene>